<protein>
    <submittedName>
        <fullName evidence="3">Uncharacterized protein</fullName>
    </submittedName>
</protein>
<dbReference type="AlphaFoldDB" id="X0YXW4"/>
<organism evidence="3">
    <name type="scientific">marine sediment metagenome</name>
    <dbReference type="NCBI Taxonomy" id="412755"/>
    <lineage>
        <taxon>unclassified sequences</taxon>
        <taxon>metagenomes</taxon>
        <taxon>ecological metagenomes</taxon>
    </lineage>
</organism>
<evidence type="ECO:0000256" key="1">
    <source>
        <dbReference type="SAM" id="Coils"/>
    </source>
</evidence>
<comment type="caution">
    <text evidence="3">The sequence shown here is derived from an EMBL/GenBank/DDBJ whole genome shotgun (WGS) entry which is preliminary data.</text>
</comment>
<name>X0YXW4_9ZZZZ</name>
<feature type="coiled-coil region" evidence="1">
    <location>
        <begin position="112"/>
        <end position="146"/>
    </location>
</feature>
<evidence type="ECO:0000313" key="3">
    <source>
        <dbReference type="EMBL" id="GAG61170.1"/>
    </source>
</evidence>
<keyword evidence="1" id="KW-0175">Coiled coil</keyword>
<sequence length="156" mass="18429">MMEQMAKKILLRKEILGEYKEIAPKHEKGEYLAKPNREEMKEREVTKETRKKELKEVEKALRDKQVKFLTTEDELDEIKKSAQLNRKTLSEFIRSAIWEKIGSLELKEIIPLQKANAQEEALLEILKDIKERLKDISRLEKKALKRISGLEIPARF</sequence>
<gene>
    <name evidence="3" type="ORF">S01H4_17382</name>
</gene>
<reference evidence="3" key="1">
    <citation type="journal article" date="2014" name="Front. Microbiol.">
        <title>High frequency of phylogenetically diverse reductive dehalogenase-homologous genes in deep subseafloor sedimentary metagenomes.</title>
        <authorList>
            <person name="Kawai M."/>
            <person name="Futagami T."/>
            <person name="Toyoda A."/>
            <person name="Takaki Y."/>
            <person name="Nishi S."/>
            <person name="Hori S."/>
            <person name="Arai W."/>
            <person name="Tsubouchi T."/>
            <person name="Morono Y."/>
            <person name="Uchiyama I."/>
            <person name="Ito T."/>
            <person name="Fujiyama A."/>
            <person name="Inagaki F."/>
            <person name="Takami H."/>
        </authorList>
    </citation>
    <scope>NUCLEOTIDE SEQUENCE</scope>
    <source>
        <strain evidence="3">Expedition CK06-06</strain>
    </source>
</reference>
<evidence type="ECO:0000256" key="2">
    <source>
        <dbReference type="SAM" id="MobiDB-lite"/>
    </source>
</evidence>
<proteinExistence type="predicted"/>
<feature type="region of interest" description="Disordered" evidence="2">
    <location>
        <begin position="30"/>
        <end position="49"/>
    </location>
</feature>
<accession>X0YXW4</accession>
<dbReference type="EMBL" id="BART01007651">
    <property type="protein sequence ID" value="GAG61170.1"/>
    <property type="molecule type" value="Genomic_DNA"/>
</dbReference>